<dbReference type="Gene3D" id="3.40.50.150">
    <property type="entry name" value="Vaccinia Virus protein VP39"/>
    <property type="match status" value="1"/>
</dbReference>
<proteinExistence type="predicted"/>
<dbReference type="GO" id="GO:0008757">
    <property type="term" value="F:S-adenosylmethionine-dependent methyltransferase activity"/>
    <property type="evidence" value="ECO:0007669"/>
    <property type="project" value="InterPro"/>
</dbReference>
<gene>
    <name evidence="3" type="ORF">Cvel_12282</name>
</gene>
<protein>
    <recommendedName>
        <fullName evidence="2">Methyltransferase type 11 domain-containing protein</fullName>
    </recommendedName>
</protein>
<organism evidence="3">
    <name type="scientific">Chromera velia CCMP2878</name>
    <dbReference type="NCBI Taxonomy" id="1169474"/>
    <lineage>
        <taxon>Eukaryota</taxon>
        <taxon>Sar</taxon>
        <taxon>Alveolata</taxon>
        <taxon>Colpodellida</taxon>
        <taxon>Chromeraceae</taxon>
        <taxon>Chromera</taxon>
    </lineage>
</organism>
<reference evidence="3" key="1">
    <citation type="submission" date="2014-11" db="EMBL/GenBank/DDBJ databases">
        <authorList>
            <person name="Otto D Thomas"/>
            <person name="Naeem Raeece"/>
        </authorList>
    </citation>
    <scope>NUCLEOTIDE SEQUENCE</scope>
</reference>
<dbReference type="InterPro" id="IPR013216">
    <property type="entry name" value="Methyltransf_11"/>
</dbReference>
<dbReference type="CDD" id="cd02440">
    <property type="entry name" value="AdoMet_MTases"/>
    <property type="match status" value="1"/>
</dbReference>
<evidence type="ECO:0000256" key="1">
    <source>
        <dbReference type="SAM" id="MobiDB-lite"/>
    </source>
</evidence>
<evidence type="ECO:0000259" key="2">
    <source>
        <dbReference type="Pfam" id="PF08241"/>
    </source>
</evidence>
<feature type="domain" description="Methyltransferase type 11" evidence="2">
    <location>
        <begin position="63"/>
        <end position="158"/>
    </location>
</feature>
<dbReference type="PANTHER" id="PTHR43591:SF110">
    <property type="entry name" value="RHODANESE DOMAIN-CONTAINING PROTEIN"/>
    <property type="match status" value="1"/>
</dbReference>
<evidence type="ECO:0000313" key="3">
    <source>
        <dbReference type="EMBL" id="CEM53817.1"/>
    </source>
</evidence>
<feature type="region of interest" description="Disordered" evidence="1">
    <location>
        <begin position="308"/>
        <end position="333"/>
    </location>
</feature>
<dbReference type="EMBL" id="CDMZ01005729">
    <property type="protein sequence ID" value="CEM53817.1"/>
    <property type="molecule type" value="Genomic_DNA"/>
</dbReference>
<sequence length="333" mass="37755">MATETRKPVVPLSMYTEVGEGGMNVHTYKEKVIKWGYSCVPKTVELFKKFMPKDENTNQMEWLDLCAGTGMMAEEFEEAGVQFKTAVGLDQSVPMLREAQRTQKYHVLLRHDLRETLPFLDDQFDVLTCVGGSEYLDANWGFLKEFARVVKPGGTVIFSVRDDELVPKGWHASVKGLIEDNTWEELEGPVENECKAFGFPLLPQHPDETTRKVRDDELVPKGWHASVKGLIEDNTWEELEGPVENECKAFGFPLLPQHPDETTRKLRVHLLAMRVQKWKPPAASGGKDARSGSMASTSHEMMFPYHQHHQEEEAQEEESVGHGGQSVQEGWMP</sequence>
<dbReference type="AlphaFoldDB" id="A0A0G4I9X2"/>
<dbReference type="InterPro" id="IPR029063">
    <property type="entry name" value="SAM-dependent_MTases_sf"/>
</dbReference>
<dbReference type="VEuPathDB" id="CryptoDB:Cvel_12282"/>
<name>A0A0G4I9X2_9ALVE</name>
<dbReference type="Pfam" id="PF08241">
    <property type="entry name" value="Methyltransf_11"/>
    <property type="match status" value="1"/>
</dbReference>
<dbReference type="PhylomeDB" id="A0A0G4I9X2"/>
<accession>A0A0G4I9X2</accession>
<dbReference type="SUPFAM" id="SSF53335">
    <property type="entry name" value="S-adenosyl-L-methionine-dependent methyltransferases"/>
    <property type="match status" value="1"/>
</dbReference>
<dbReference type="PANTHER" id="PTHR43591">
    <property type="entry name" value="METHYLTRANSFERASE"/>
    <property type="match status" value="1"/>
</dbReference>